<protein>
    <recommendedName>
        <fullName evidence="3">SKP1 component POZ domain-containing protein</fullName>
    </recommendedName>
</protein>
<dbReference type="SUPFAM" id="SSF54695">
    <property type="entry name" value="POZ domain"/>
    <property type="match status" value="1"/>
</dbReference>
<accession>A0A6H5FUU3</accession>
<evidence type="ECO:0000313" key="1">
    <source>
        <dbReference type="EMBL" id="CAA9993859.1"/>
    </source>
</evidence>
<sequence length="201" mass="22340">YFCPSAVLYAAYVQRKRRLPSIRSAVARHWLWPGTSTWAGDLLGPGLFNKLLPKRKSSMSESLSKCCLQQWESYRIPNPPPPTTSDRFNTDLAVNANLAPCLASSTARNSPIPLEAPVIHTTFPLNSAEIEHEHKNEDEKIYGGCQGPEAMYVKLISSDGHEFVVKKEHALTSGSVILRTYLSVIRNYGSARTDSPGPHQY</sequence>
<evidence type="ECO:0008006" key="3">
    <source>
        <dbReference type="Google" id="ProtNLM"/>
    </source>
</evidence>
<name>A0A6H5FUU3_9HEMI</name>
<dbReference type="EMBL" id="CADCXU010001310">
    <property type="protein sequence ID" value="CAA9993859.1"/>
    <property type="molecule type" value="Genomic_DNA"/>
</dbReference>
<dbReference type="OrthoDB" id="249087at2759"/>
<dbReference type="Gene3D" id="3.30.710.10">
    <property type="entry name" value="Potassium Channel Kv1.1, Chain A"/>
    <property type="match status" value="1"/>
</dbReference>
<evidence type="ECO:0000313" key="2">
    <source>
        <dbReference type="Proteomes" id="UP000479000"/>
    </source>
</evidence>
<dbReference type="InterPro" id="IPR039948">
    <property type="entry name" value="ELC1"/>
</dbReference>
<feature type="non-terminal residue" evidence="1">
    <location>
        <position position="1"/>
    </location>
</feature>
<dbReference type="InterPro" id="IPR011333">
    <property type="entry name" value="SKP1/BTB/POZ_sf"/>
</dbReference>
<keyword evidence="2" id="KW-1185">Reference proteome</keyword>
<dbReference type="AlphaFoldDB" id="A0A6H5FUU3"/>
<reference evidence="1 2" key="1">
    <citation type="submission" date="2020-02" db="EMBL/GenBank/DDBJ databases">
        <authorList>
            <person name="Ferguson B K."/>
        </authorList>
    </citation>
    <scope>NUCLEOTIDE SEQUENCE [LARGE SCALE GENOMIC DNA]</scope>
</reference>
<organism evidence="1 2">
    <name type="scientific">Nesidiocoris tenuis</name>
    <dbReference type="NCBI Taxonomy" id="355587"/>
    <lineage>
        <taxon>Eukaryota</taxon>
        <taxon>Metazoa</taxon>
        <taxon>Ecdysozoa</taxon>
        <taxon>Arthropoda</taxon>
        <taxon>Hexapoda</taxon>
        <taxon>Insecta</taxon>
        <taxon>Pterygota</taxon>
        <taxon>Neoptera</taxon>
        <taxon>Paraneoptera</taxon>
        <taxon>Hemiptera</taxon>
        <taxon>Heteroptera</taxon>
        <taxon>Panheteroptera</taxon>
        <taxon>Cimicomorpha</taxon>
        <taxon>Miridae</taxon>
        <taxon>Dicyphina</taxon>
        <taxon>Nesidiocoris</taxon>
    </lineage>
</organism>
<dbReference type="PANTHER" id="PTHR20648">
    <property type="entry name" value="ELONGIN-C"/>
    <property type="match status" value="1"/>
</dbReference>
<gene>
    <name evidence="1" type="ORF">NTEN_LOCUS731</name>
</gene>
<proteinExistence type="predicted"/>
<dbReference type="Proteomes" id="UP000479000">
    <property type="component" value="Unassembled WGS sequence"/>
</dbReference>